<accession>A0A9W6ZMK6</accession>
<protein>
    <recommendedName>
        <fullName evidence="3">Glycoside hydrolase family 42 N-terminal domain-containing protein</fullName>
    </recommendedName>
</protein>
<keyword evidence="5" id="KW-1185">Reference proteome</keyword>
<reference evidence="4" key="1">
    <citation type="submission" date="2022-07" db="EMBL/GenBank/DDBJ databases">
        <title>Genome analysis of Parmales, a sister group of diatoms, reveals the evolutionary specialization of diatoms from phago-mixotrophs to photoautotrophs.</title>
        <authorList>
            <person name="Ban H."/>
            <person name="Sato S."/>
            <person name="Yoshikawa S."/>
            <person name="Kazumasa Y."/>
            <person name="Nakamura Y."/>
            <person name="Ichinomiya M."/>
            <person name="Saitoh K."/>
            <person name="Sato N."/>
            <person name="Blanc-Mathieu R."/>
            <person name="Endo H."/>
            <person name="Kuwata A."/>
            <person name="Ogata H."/>
        </authorList>
    </citation>
    <scope>NUCLEOTIDE SEQUENCE</scope>
</reference>
<proteinExistence type="predicted"/>
<evidence type="ECO:0000259" key="3">
    <source>
        <dbReference type="Pfam" id="PF02449"/>
    </source>
</evidence>
<dbReference type="Pfam" id="PF02449">
    <property type="entry name" value="Glyco_hydro_42"/>
    <property type="match status" value="1"/>
</dbReference>
<keyword evidence="2" id="KW-0326">Glycosidase</keyword>
<evidence type="ECO:0000256" key="1">
    <source>
        <dbReference type="ARBA" id="ARBA00022801"/>
    </source>
</evidence>
<dbReference type="InterPro" id="IPR017853">
    <property type="entry name" value="GH"/>
</dbReference>
<dbReference type="GO" id="GO:0005975">
    <property type="term" value="P:carbohydrate metabolic process"/>
    <property type="evidence" value="ECO:0007669"/>
    <property type="project" value="InterPro"/>
</dbReference>
<feature type="domain" description="Glycoside hydrolase family 42 N-terminal" evidence="3">
    <location>
        <begin position="40"/>
        <end position="155"/>
    </location>
</feature>
<evidence type="ECO:0000313" key="4">
    <source>
        <dbReference type="EMBL" id="GMH55006.1"/>
    </source>
</evidence>
<evidence type="ECO:0000256" key="2">
    <source>
        <dbReference type="ARBA" id="ARBA00023295"/>
    </source>
</evidence>
<name>A0A9W6ZMK6_9STRA</name>
<dbReference type="EMBL" id="BRXZ01002123">
    <property type="protein sequence ID" value="GMH55006.1"/>
    <property type="molecule type" value="Genomic_DNA"/>
</dbReference>
<dbReference type="Proteomes" id="UP001165082">
    <property type="component" value="Unassembled WGS sequence"/>
</dbReference>
<dbReference type="Gene3D" id="3.20.20.80">
    <property type="entry name" value="Glycosidases"/>
    <property type="match status" value="2"/>
</dbReference>
<dbReference type="AlphaFoldDB" id="A0A9W6ZMK6"/>
<dbReference type="GO" id="GO:0004565">
    <property type="term" value="F:beta-galactosidase activity"/>
    <property type="evidence" value="ECO:0007669"/>
    <property type="project" value="InterPro"/>
</dbReference>
<organism evidence="4 5">
    <name type="scientific">Triparma retinervis</name>
    <dbReference type="NCBI Taxonomy" id="2557542"/>
    <lineage>
        <taxon>Eukaryota</taxon>
        <taxon>Sar</taxon>
        <taxon>Stramenopiles</taxon>
        <taxon>Ochrophyta</taxon>
        <taxon>Bolidophyceae</taxon>
        <taxon>Parmales</taxon>
        <taxon>Triparmaceae</taxon>
        <taxon>Triparma</taxon>
    </lineage>
</organism>
<sequence>MPSMDESMIPPERDLDESFFGQRRFGTTFSIKELERRGLDWREAFDNLLDLNMNAIRIGAYWSEIEPEHGKFDFDQIDELLTKCDAHNLQVVVTVGMKGPRWPEFHIPAWAQTESEDEDISSDTQLCDQCLDYIEATVNHIKSFKCIIAFQIENEPLDKAGERRQIVGIDFVAQEANLVRRLDDKLRPIIITAWCWSFKHDADVKDALRYCNVLGLDVYSKVRGDDSTGEHRSGVLPKYYKQLANSRAREVWITEAQAEPWNPSHFDSEDMKLLLAKLNKSKFDTVFLWGFEKWLDSKLNKDDETMWNAVRSAANDHMSKR</sequence>
<dbReference type="InterPro" id="IPR013529">
    <property type="entry name" value="Glyco_hydro_42_N"/>
</dbReference>
<dbReference type="SUPFAM" id="SSF51445">
    <property type="entry name" value="(Trans)glycosidases"/>
    <property type="match status" value="1"/>
</dbReference>
<comment type="caution">
    <text evidence="4">The sequence shown here is derived from an EMBL/GenBank/DDBJ whole genome shotgun (WGS) entry which is preliminary data.</text>
</comment>
<keyword evidence="1" id="KW-0378">Hydrolase</keyword>
<dbReference type="GO" id="GO:0009341">
    <property type="term" value="C:beta-galactosidase complex"/>
    <property type="evidence" value="ECO:0007669"/>
    <property type="project" value="InterPro"/>
</dbReference>
<dbReference type="OrthoDB" id="3055998at2759"/>
<evidence type="ECO:0000313" key="5">
    <source>
        <dbReference type="Proteomes" id="UP001165082"/>
    </source>
</evidence>
<gene>
    <name evidence="4" type="ORF">TrRE_jg4193</name>
</gene>